<dbReference type="InterPro" id="IPR009057">
    <property type="entry name" value="Homeodomain-like_sf"/>
</dbReference>
<dbReference type="InterPro" id="IPR050624">
    <property type="entry name" value="HTH-type_Tx_Regulator"/>
</dbReference>
<reference evidence="4 5" key="1">
    <citation type="submission" date="2024-11" db="EMBL/GenBank/DDBJ databases">
        <authorList>
            <person name="Heng Y.C."/>
            <person name="Lim A.C.H."/>
            <person name="Lee J.K.Y."/>
            <person name="Kittelmann S."/>
        </authorList>
    </citation>
    <scope>NUCLEOTIDE SEQUENCE [LARGE SCALE GENOMIC DNA]</scope>
    <source>
        <strain evidence="4 5">WILCCON 0114</strain>
    </source>
</reference>
<dbReference type="Pfam" id="PF00440">
    <property type="entry name" value="TetR_N"/>
    <property type="match status" value="1"/>
</dbReference>
<dbReference type="EMBL" id="JBJIAA010000008">
    <property type="protein sequence ID" value="MFL0250992.1"/>
    <property type="molecule type" value="Genomic_DNA"/>
</dbReference>
<dbReference type="SUPFAM" id="SSF48498">
    <property type="entry name" value="Tetracyclin repressor-like, C-terminal domain"/>
    <property type="match status" value="1"/>
</dbReference>
<proteinExistence type="predicted"/>
<dbReference type="PROSITE" id="PS50977">
    <property type="entry name" value="HTH_TETR_2"/>
    <property type="match status" value="1"/>
</dbReference>
<keyword evidence="5" id="KW-1185">Reference proteome</keyword>
<evidence type="ECO:0000259" key="3">
    <source>
        <dbReference type="PROSITE" id="PS50977"/>
    </source>
</evidence>
<evidence type="ECO:0000256" key="2">
    <source>
        <dbReference type="PROSITE-ProRule" id="PRU00335"/>
    </source>
</evidence>
<keyword evidence="1 2" id="KW-0238">DNA-binding</keyword>
<dbReference type="Gene3D" id="1.10.357.10">
    <property type="entry name" value="Tetracycline Repressor, domain 2"/>
    <property type="match status" value="1"/>
</dbReference>
<organism evidence="4 5">
    <name type="scientific">Clostridium neuense</name>
    <dbReference type="NCBI Taxonomy" id="1728934"/>
    <lineage>
        <taxon>Bacteria</taxon>
        <taxon>Bacillati</taxon>
        <taxon>Bacillota</taxon>
        <taxon>Clostridia</taxon>
        <taxon>Eubacteriales</taxon>
        <taxon>Clostridiaceae</taxon>
        <taxon>Clostridium</taxon>
    </lineage>
</organism>
<sequence>MNDSWHEKVRIKNREEIIEAGKKLFLKYNFIDVKVKDVCTLASISRVTFYKHFKSMDELVFEVQMNILRHMVKAIKGKANDKVSGKEMIENMLYAWISFAKEYKEEMKFIFLFDFYYGANNSNEDLKSKYKNFIFEDNNFFNEAIDKGIEDKSLRRDLEPVRVGCLIFQTIMGLLQRISCTDLPVTGEVVTADDIAKEVVDILINSISI</sequence>
<evidence type="ECO:0000313" key="4">
    <source>
        <dbReference type="EMBL" id="MFL0250992.1"/>
    </source>
</evidence>
<dbReference type="InterPro" id="IPR001647">
    <property type="entry name" value="HTH_TetR"/>
</dbReference>
<protein>
    <submittedName>
        <fullName evidence="4">TetR/AcrR family transcriptional regulator</fullName>
    </submittedName>
</protein>
<dbReference type="Gene3D" id="1.10.10.60">
    <property type="entry name" value="Homeodomain-like"/>
    <property type="match status" value="1"/>
</dbReference>
<feature type="DNA-binding region" description="H-T-H motif" evidence="2">
    <location>
        <begin position="34"/>
        <end position="53"/>
    </location>
</feature>
<gene>
    <name evidence="4" type="ORF">ACJDT4_11215</name>
</gene>
<evidence type="ECO:0000256" key="1">
    <source>
        <dbReference type="ARBA" id="ARBA00023125"/>
    </source>
</evidence>
<evidence type="ECO:0000313" key="5">
    <source>
        <dbReference type="Proteomes" id="UP001623592"/>
    </source>
</evidence>
<accession>A0ABW8TEY6</accession>
<comment type="caution">
    <text evidence="4">The sequence shown here is derived from an EMBL/GenBank/DDBJ whole genome shotgun (WGS) entry which is preliminary data.</text>
</comment>
<dbReference type="Proteomes" id="UP001623592">
    <property type="component" value="Unassembled WGS sequence"/>
</dbReference>
<dbReference type="PANTHER" id="PTHR43479:SF11">
    <property type="entry name" value="ACREF_ENVCD OPERON REPRESSOR-RELATED"/>
    <property type="match status" value="1"/>
</dbReference>
<dbReference type="PANTHER" id="PTHR43479">
    <property type="entry name" value="ACREF/ENVCD OPERON REPRESSOR-RELATED"/>
    <property type="match status" value="1"/>
</dbReference>
<dbReference type="SUPFAM" id="SSF46689">
    <property type="entry name" value="Homeodomain-like"/>
    <property type="match status" value="1"/>
</dbReference>
<dbReference type="InterPro" id="IPR036271">
    <property type="entry name" value="Tet_transcr_reg_TetR-rel_C_sf"/>
</dbReference>
<name>A0ABW8TEY6_9CLOT</name>
<dbReference type="RefSeq" id="WP_406787649.1">
    <property type="nucleotide sequence ID" value="NZ_JBJIAA010000008.1"/>
</dbReference>
<feature type="domain" description="HTH tetR-type" evidence="3">
    <location>
        <begin position="11"/>
        <end position="71"/>
    </location>
</feature>